<keyword evidence="4" id="KW-0472">Membrane</keyword>
<evidence type="ECO:0000313" key="7">
    <source>
        <dbReference type="EMBL" id="PJK29288.1"/>
    </source>
</evidence>
<dbReference type="RefSeq" id="WP_109795893.1">
    <property type="nucleotide sequence ID" value="NZ_PHIG01000034.1"/>
</dbReference>
<reference evidence="7 8" key="1">
    <citation type="submission" date="2017-11" db="EMBL/GenBank/DDBJ databases">
        <title>Draft genome sequence of Rhizobiales bacterium SY3-13.</title>
        <authorList>
            <person name="Sun C."/>
        </authorList>
    </citation>
    <scope>NUCLEOTIDE SEQUENCE [LARGE SCALE GENOMIC DNA]</scope>
    <source>
        <strain evidence="7 8">SY3-13</strain>
    </source>
</reference>
<evidence type="ECO:0000259" key="5">
    <source>
        <dbReference type="Pfam" id="PF01103"/>
    </source>
</evidence>
<dbReference type="Gene3D" id="3.10.20.310">
    <property type="entry name" value="membrane protein fhac"/>
    <property type="match status" value="1"/>
</dbReference>
<dbReference type="Gene3D" id="2.40.160.50">
    <property type="entry name" value="membrane protein fhac: a member of the omp85/tpsb transporter family"/>
    <property type="match status" value="1"/>
</dbReference>
<keyword evidence="8" id="KW-1185">Reference proteome</keyword>
<dbReference type="InterPro" id="IPR039910">
    <property type="entry name" value="D15-like"/>
</dbReference>
<organism evidence="7 8">
    <name type="scientific">Minwuia thermotolerans</name>
    <dbReference type="NCBI Taxonomy" id="2056226"/>
    <lineage>
        <taxon>Bacteria</taxon>
        <taxon>Pseudomonadati</taxon>
        <taxon>Pseudomonadota</taxon>
        <taxon>Alphaproteobacteria</taxon>
        <taxon>Minwuiales</taxon>
        <taxon>Minwuiaceae</taxon>
        <taxon>Minwuia</taxon>
    </lineage>
</organism>
<dbReference type="PANTHER" id="PTHR12815:SF18">
    <property type="entry name" value="SORTING AND ASSEMBLY MACHINERY COMPONENT 50 HOMOLOG"/>
    <property type="match status" value="1"/>
</dbReference>
<gene>
    <name evidence="7" type="ORF">CVT23_12920</name>
</gene>
<dbReference type="Proteomes" id="UP000229498">
    <property type="component" value="Unassembled WGS sequence"/>
</dbReference>
<comment type="subcellular location">
    <subcellularLocation>
        <location evidence="1">Membrane</location>
    </subcellularLocation>
</comment>
<dbReference type="OrthoDB" id="9769707at2"/>
<keyword evidence="3" id="KW-0812">Transmembrane</keyword>
<dbReference type="InterPro" id="IPR010827">
    <property type="entry name" value="BamA/TamA_POTRA"/>
</dbReference>
<protein>
    <recommendedName>
        <fullName evidence="9">Autotransporter assembly factor TamA</fullName>
    </recommendedName>
</protein>
<dbReference type="Pfam" id="PF01103">
    <property type="entry name" value="Omp85"/>
    <property type="match status" value="1"/>
</dbReference>
<evidence type="ECO:0000256" key="2">
    <source>
        <dbReference type="ARBA" id="ARBA00022452"/>
    </source>
</evidence>
<dbReference type="InterPro" id="IPR000184">
    <property type="entry name" value="Bac_surfAg_D15"/>
</dbReference>
<dbReference type="Pfam" id="PF07244">
    <property type="entry name" value="POTRA"/>
    <property type="match status" value="1"/>
</dbReference>
<feature type="domain" description="Bacterial surface antigen (D15)" evidence="5">
    <location>
        <begin position="316"/>
        <end position="609"/>
    </location>
</feature>
<evidence type="ECO:0008006" key="9">
    <source>
        <dbReference type="Google" id="ProtNLM"/>
    </source>
</evidence>
<evidence type="ECO:0000256" key="1">
    <source>
        <dbReference type="ARBA" id="ARBA00004370"/>
    </source>
</evidence>
<name>A0A2M9G0P4_9PROT</name>
<dbReference type="GO" id="GO:0019867">
    <property type="term" value="C:outer membrane"/>
    <property type="evidence" value="ECO:0007669"/>
    <property type="project" value="InterPro"/>
</dbReference>
<feature type="domain" description="POTRA" evidence="6">
    <location>
        <begin position="216"/>
        <end position="284"/>
    </location>
</feature>
<sequence length="609" mass="66428">MTAATLCALALAGCGTLLDGEEAGDDRDSALSGPLPVSYTATIDGLDEQPDVREVIRASLDTFRYQQRGAPSIAGLKRRAENDRATLMQVMSAEAYYDATVEIRVEETPGDPDADARAIFDVAPGTAYTIAAFQPAFEPHPEELPTDAEIKRAADLGEGAEAHGEDIVAAETRVVRFLSRNGFPYARFIDRRAVANTENHTLTVTARFDPGPYTTFGPLVIEGDTKLARDYIMDRIPWQEGEPYDRQKVEEFQEAMRATGLFDAVSVQPPQTPDPEQVARPVTLKVADAKLRSISGSLRYDTDIGPGVRVGWRHRNLFGGAEDFRAELDASLKEQKLTFGMTQPHTPTERWTLKESFTLRRLDDEAFTEESATARIGVETGVGKHWRVGTSVEGSAALVESDIENDTAYLLGFPTFANLDRANDQLNATEGFRLFLAAAPYAGLNNGDPAYFGRISLGGAFYQPLIGENSLVLALRARVATILSQALDDVPVNERFFAGGGASVRGYAFQSISPTNDAGDLTGGRFLSESAIELRARFMEDLGVVAFVDTGYVAAEPFPDATETLHVGVGGGVRYYSPVGPIRFDLAFPLHRRDEDNFFEFYISLGQAF</sequence>
<evidence type="ECO:0000256" key="3">
    <source>
        <dbReference type="ARBA" id="ARBA00022692"/>
    </source>
</evidence>
<dbReference type="AlphaFoldDB" id="A0A2M9G0P4"/>
<proteinExistence type="predicted"/>
<dbReference type="PANTHER" id="PTHR12815">
    <property type="entry name" value="SORTING AND ASSEMBLY MACHINERY SAMM50 PROTEIN FAMILY MEMBER"/>
    <property type="match status" value="1"/>
</dbReference>
<accession>A0A2M9G0P4</accession>
<dbReference type="EMBL" id="PHIG01000034">
    <property type="protein sequence ID" value="PJK29288.1"/>
    <property type="molecule type" value="Genomic_DNA"/>
</dbReference>
<comment type="caution">
    <text evidence="7">The sequence shown here is derived from an EMBL/GenBank/DDBJ whole genome shotgun (WGS) entry which is preliminary data.</text>
</comment>
<evidence type="ECO:0000256" key="4">
    <source>
        <dbReference type="ARBA" id="ARBA00023136"/>
    </source>
</evidence>
<evidence type="ECO:0000313" key="8">
    <source>
        <dbReference type="Proteomes" id="UP000229498"/>
    </source>
</evidence>
<keyword evidence="2" id="KW-1134">Transmembrane beta strand</keyword>
<evidence type="ECO:0000259" key="6">
    <source>
        <dbReference type="Pfam" id="PF07244"/>
    </source>
</evidence>